<dbReference type="PRINTS" id="PR00952">
    <property type="entry name" value="TYPE3IMQPROT"/>
</dbReference>
<dbReference type="RefSeq" id="WP_177963036.1">
    <property type="nucleotide sequence ID" value="NZ_JBBMEX010000007.1"/>
</dbReference>
<sequence length="90" mass="9940">MITQGEVLDIASQAIYTIIVVSAPLLLVSLIIGLIISIFQTVTSIQEQTLTFVPKILAVFVGMMIFGSWILTQLTEYITDLWSNFGVFLS</sequence>
<evidence type="ECO:0000256" key="6">
    <source>
        <dbReference type="ARBA" id="ARBA00022989"/>
    </source>
</evidence>
<keyword evidence="10" id="KW-0966">Cell projection</keyword>
<keyword evidence="5 9" id="KW-0812">Transmembrane</keyword>
<protein>
    <recommendedName>
        <fullName evidence="3 9">Flagellar biosynthetic protein FliQ</fullName>
    </recommendedName>
</protein>
<dbReference type="NCBIfam" id="TIGR01402">
    <property type="entry name" value="fliQ"/>
    <property type="match status" value="1"/>
</dbReference>
<name>A0ABV1HDL5_9FIRM</name>
<evidence type="ECO:0000256" key="9">
    <source>
        <dbReference type="RuleBase" id="RU364090"/>
    </source>
</evidence>
<keyword evidence="7 9" id="KW-0472">Membrane</keyword>
<dbReference type="InterPro" id="IPR006305">
    <property type="entry name" value="FliQ"/>
</dbReference>
<comment type="subcellular location">
    <subcellularLocation>
        <location evidence="1 9">Cell membrane</location>
        <topology evidence="1">Multi-pass membrane protein</topology>
    </subcellularLocation>
    <subcellularLocation>
        <location evidence="9">Bacterial flagellum basal body</location>
    </subcellularLocation>
</comment>
<dbReference type="EMBL" id="JBBMEX010000007">
    <property type="protein sequence ID" value="MEQ2557805.1"/>
    <property type="molecule type" value="Genomic_DNA"/>
</dbReference>
<evidence type="ECO:0000256" key="7">
    <source>
        <dbReference type="ARBA" id="ARBA00023136"/>
    </source>
</evidence>
<keyword evidence="11" id="KW-1185">Reference proteome</keyword>
<evidence type="ECO:0000256" key="5">
    <source>
        <dbReference type="ARBA" id="ARBA00022692"/>
    </source>
</evidence>
<feature type="transmembrane region" description="Helical" evidence="9">
    <location>
        <begin position="51"/>
        <end position="71"/>
    </location>
</feature>
<keyword evidence="10" id="KW-0282">Flagellum</keyword>
<dbReference type="PIRSF" id="PIRSF004669">
    <property type="entry name" value="FliQ"/>
    <property type="match status" value="1"/>
</dbReference>
<keyword evidence="10" id="KW-0969">Cilium</keyword>
<keyword evidence="8 9" id="KW-0975">Bacterial flagellum</keyword>
<organism evidence="10 11">
    <name type="scientific">Maccoyibacter intestinihominis</name>
    <dbReference type="NCBI Taxonomy" id="3133499"/>
    <lineage>
        <taxon>Bacteria</taxon>
        <taxon>Bacillati</taxon>
        <taxon>Bacillota</taxon>
        <taxon>Clostridia</taxon>
        <taxon>Lachnospirales</taxon>
        <taxon>Lachnospiraceae</taxon>
        <taxon>Maccoyibacter</taxon>
    </lineage>
</organism>
<evidence type="ECO:0000313" key="10">
    <source>
        <dbReference type="EMBL" id="MEQ2557805.1"/>
    </source>
</evidence>
<evidence type="ECO:0000256" key="8">
    <source>
        <dbReference type="ARBA" id="ARBA00023143"/>
    </source>
</evidence>
<keyword evidence="4 9" id="KW-1003">Cell membrane</keyword>
<gene>
    <name evidence="9 10" type="primary">fliQ</name>
    <name evidence="10" type="ORF">WMO43_07975</name>
</gene>
<evidence type="ECO:0000313" key="11">
    <source>
        <dbReference type="Proteomes" id="UP001454489"/>
    </source>
</evidence>
<evidence type="ECO:0000256" key="1">
    <source>
        <dbReference type="ARBA" id="ARBA00004651"/>
    </source>
</evidence>
<evidence type="ECO:0000256" key="3">
    <source>
        <dbReference type="ARBA" id="ARBA00021718"/>
    </source>
</evidence>
<keyword evidence="6 9" id="KW-1133">Transmembrane helix</keyword>
<dbReference type="Pfam" id="PF01313">
    <property type="entry name" value="Bac_export_3"/>
    <property type="match status" value="1"/>
</dbReference>
<dbReference type="PANTHER" id="PTHR34040">
    <property type="entry name" value="FLAGELLAR BIOSYNTHETIC PROTEIN FLIQ"/>
    <property type="match status" value="1"/>
</dbReference>
<proteinExistence type="inferred from homology"/>
<comment type="similarity">
    <text evidence="2 9">Belongs to the FliQ/MopD/SpaQ family.</text>
</comment>
<comment type="caution">
    <text evidence="10">The sequence shown here is derived from an EMBL/GenBank/DDBJ whole genome shotgun (WGS) entry which is preliminary data.</text>
</comment>
<dbReference type="InterPro" id="IPR002191">
    <property type="entry name" value="Bac_export_3"/>
</dbReference>
<evidence type="ECO:0000256" key="2">
    <source>
        <dbReference type="ARBA" id="ARBA00006156"/>
    </source>
</evidence>
<comment type="function">
    <text evidence="9">Role in flagellar biosynthesis.</text>
</comment>
<feature type="transmembrane region" description="Helical" evidence="9">
    <location>
        <begin position="14"/>
        <end position="39"/>
    </location>
</feature>
<dbReference type="PANTHER" id="PTHR34040:SF2">
    <property type="entry name" value="FLAGELLAR BIOSYNTHETIC PROTEIN FLIQ"/>
    <property type="match status" value="1"/>
</dbReference>
<reference evidence="10 11" key="1">
    <citation type="submission" date="2024-03" db="EMBL/GenBank/DDBJ databases">
        <title>Human intestinal bacterial collection.</title>
        <authorList>
            <person name="Pauvert C."/>
            <person name="Hitch T.C.A."/>
            <person name="Clavel T."/>
        </authorList>
    </citation>
    <scope>NUCLEOTIDE SEQUENCE [LARGE SCALE GENOMIC DNA]</scope>
    <source>
        <strain evidence="10 11">CLA-AA-H185</strain>
    </source>
</reference>
<dbReference type="Proteomes" id="UP001454489">
    <property type="component" value="Unassembled WGS sequence"/>
</dbReference>
<accession>A0ABV1HDL5</accession>
<evidence type="ECO:0000256" key="4">
    <source>
        <dbReference type="ARBA" id="ARBA00022475"/>
    </source>
</evidence>